<dbReference type="Pfam" id="PF13438">
    <property type="entry name" value="DUF4113"/>
    <property type="match status" value="1"/>
</dbReference>
<feature type="domain" description="DUF4113" evidence="1">
    <location>
        <begin position="32"/>
        <end position="71"/>
    </location>
</feature>
<dbReference type="AlphaFoldDB" id="A0AAE3KV43"/>
<dbReference type="InterPro" id="IPR025188">
    <property type="entry name" value="DUF4113"/>
</dbReference>
<reference evidence="2 3" key="1">
    <citation type="submission" date="2018-11" db="EMBL/GenBank/DDBJ databases">
        <title>Novel bacteria species description.</title>
        <authorList>
            <person name="Han J.-H."/>
        </authorList>
    </citation>
    <scope>NUCLEOTIDE SEQUENCE [LARGE SCALE GENOMIC DNA]</scope>
    <source>
        <strain evidence="2 3">KCTC23259</strain>
    </source>
</reference>
<name>A0AAE3KV43_9BACT</name>
<comment type="caution">
    <text evidence="2">The sequence shown here is derived from an EMBL/GenBank/DDBJ whole genome shotgun (WGS) entry which is preliminary data.</text>
</comment>
<protein>
    <submittedName>
        <fullName evidence="2">DUF4113 domain-containing protein</fullName>
    </submittedName>
</protein>
<evidence type="ECO:0000313" key="3">
    <source>
        <dbReference type="Proteomes" id="UP001204144"/>
    </source>
</evidence>
<gene>
    <name evidence="2" type="ORF">EGI31_22105</name>
</gene>
<accession>A0AAE3KV43</accession>
<evidence type="ECO:0000313" key="2">
    <source>
        <dbReference type="EMBL" id="MCP9765638.1"/>
    </source>
</evidence>
<organism evidence="2 3">
    <name type="scientific">Lacihabitans soyangensis</name>
    <dbReference type="NCBI Taxonomy" id="869394"/>
    <lineage>
        <taxon>Bacteria</taxon>
        <taxon>Pseudomonadati</taxon>
        <taxon>Bacteroidota</taxon>
        <taxon>Cytophagia</taxon>
        <taxon>Cytophagales</taxon>
        <taxon>Leadbetterellaceae</taxon>
        <taxon>Lacihabitans</taxon>
    </lineage>
</organism>
<dbReference type="EMBL" id="RJUF01000186">
    <property type="protein sequence ID" value="MCP9765638.1"/>
    <property type="molecule type" value="Genomic_DNA"/>
</dbReference>
<proteinExistence type="predicted"/>
<dbReference type="RefSeq" id="WP_255039356.1">
    <property type="nucleotide sequence ID" value="NZ_RJUF01000186.1"/>
</dbReference>
<dbReference type="Proteomes" id="UP001204144">
    <property type="component" value="Unassembled WGS sequence"/>
</dbReference>
<keyword evidence="3" id="KW-1185">Reference proteome</keyword>
<evidence type="ECO:0000259" key="1">
    <source>
        <dbReference type="Pfam" id="PF13438"/>
    </source>
</evidence>
<sequence length="83" mass="9695">MFLGLRYSTGNLYKLSCSIMTIFEAINEKHNKVMLAMNIINRTVKGNVIKLAAQDLDRKWTKKQERLSPRYHRIEESIVIKAL</sequence>